<dbReference type="InterPro" id="IPR011766">
    <property type="entry name" value="TPP_enzyme_TPP-bd"/>
</dbReference>
<dbReference type="Proteomes" id="UP001201262">
    <property type="component" value="Unassembled WGS sequence"/>
</dbReference>
<sequence>MTESTLIPAGRYIFERVAQLGVKHVFGVPGDFNLTLLDELLNVPQLKWQGACNELNAAYAADGYSRVRGLPGVLVTTYAVGELSAMNGVAGAYAEHAGMIHVVGMTARNLQKSKVMIHHTFKPEQDHAIYAKMTEPINKTQALLFDDATMAEEVDRVIVEAVKSRLPVSIYVPTDSVAVSVDAKRLQIPLDLEIKNDPQVEEKIVERVLEEISKASNPAILADVLTIRHKALAETRRLADLTRFSSYSTPLSKGVIHENKEYYNGVYNGQVSFPETKAALEGSDLVLNIGPLLSDSNTGGFTRGLSDDKLIMLAHDYCAVKKERFDGVHFLPVLQRIVHELEKNPSTYKLPRSPQPKVETPILSDSKSGPITQGYTWQRLGKFTRPGDIVVVEAGTAQFGMPDAVFAEDVSYLTQIYWSSIGFSVGACLGACTAARELDIDNKRRRVILIVGEGSLQMTVQEVGSYIRFGYTPLIFVINNNGYSIERAIHGPKQEYNDISMLWDHQQLLGFLGARKETGIKSRSFACKTVEDLEAVLTNEEFVEADYIQLCEIFMDKFDYPWRLTGQLDVVRKRAAALQAKLDG</sequence>
<dbReference type="InterPro" id="IPR012000">
    <property type="entry name" value="Thiamin_PyroP_enz_cen_dom"/>
</dbReference>
<feature type="domain" description="Thiamine pyrophosphate enzyme TPP-binding" evidence="14">
    <location>
        <begin position="406"/>
        <end position="500"/>
    </location>
</feature>
<comment type="cofactor">
    <cofactor evidence="2">
        <name>thiamine diphosphate</name>
        <dbReference type="ChEBI" id="CHEBI:58937"/>
    </cofactor>
</comment>
<comment type="caution">
    <text evidence="16">The sequence shown here is derived from an EMBL/GenBank/DDBJ whole genome shotgun (WGS) entry which is preliminary data.</text>
</comment>
<name>A0AAD4KTP2_9EURO</name>
<dbReference type="EC" id="4.1.1.1" evidence="4"/>
<dbReference type="GO" id="GO:0004737">
    <property type="term" value="F:pyruvate decarboxylase activity"/>
    <property type="evidence" value="ECO:0007669"/>
    <property type="project" value="UniProtKB-EC"/>
</dbReference>
<dbReference type="PANTHER" id="PTHR43452:SF3">
    <property type="entry name" value="TRANSAMINATED AMINO ACID DECARBOXYLASE"/>
    <property type="match status" value="1"/>
</dbReference>
<dbReference type="InterPro" id="IPR047213">
    <property type="entry name" value="TPP_PYR_PDC_IPDC-like"/>
</dbReference>
<dbReference type="CDD" id="cd07038">
    <property type="entry name" value="TPP_PYR_PDC_IPDC_like"/>
    <property type="match status" value="1"/>
</dbReference>
<feature type="domain" description="Thiamine pyrophosphate enzyme N-terminal TPP-binding" evidence="15">
    <location>
        <begin position="9"/>
        <end position="126"/>
    </location>
</feature>
<dbReference type="GO" id="GO:0000287">
    <property type="term" value="F:magnesium ion binding"/>
    <property type="evidence" value="ECO:0007669"/>
    <property type="project" value="InterPro"/>
</dbReference>
<keyword evidence="8 11" id="KW-0460">Magnesium</keyword>
<evidence type="ECO:0000259" key="15">
    <source>
        <dbReference type="Pfam" id="PF02776"/>
    </source>
</evidence>
<evidence type="ECO:0000256" key="11">
    <source>
        <dbReference type="PIRSR" id="PIRSR036565-2"/>
    </source>
</evidence>
<evidence type="ECO:0000256" key="2">
    <source>
        <dbReference type="ARBA" id="ARBA00001964"/>
    </source>
</evidence>
<dbReference type="PANTHER" id="PTHR43452">
    <property type="entry name" value="PYRUVATE DECARBOXYLASE"/>
    <property type="match status" value="1"/>
</dbReference>
<keyword evidence="7" id="KW-0210">Decarboxylase</keyword>
<comment type="similarity">
    <text evidence="3 12">Belongs to the TPP enzyme family.</text>
</comment>
<comment type="catalytic activity">
    <reaction evidence="1">
        <text>a 2-oxocarboxylate + H(+) = an aldehyde + CO2</text>
        <dbReference type="Rhea" id="RHEA:11628"/>
        <dbReference type="ChEBI" id="CHEBI:15378"/>
        <dbReference type="ChEBI" id="CHEBI:16526"/>
        <dbReference type="ChEBI" id="CHEBI:17478"/>
        <dbReference type="ChEBI" id="CHEBI:35179"/>
        <dbReference type="EC" id="4.1.1.1"/>
    </reaction>
</comment>
<keyword evidence="9 12" id="KW-0786">Thiamine pyrophosphate</keyword>
<dbReference type="GeneID" id="70245985"/>
<dbReference type="SUPFAM" id="SSF52467">
    <property type="entry name" value="DHS-like NAD/FAD-binding domain"/>
    <property type="match status" value="1"/>
</dbReference>
<dbReference type="InterPro" id="IPR029061">
    <property type="entry name" value="THDP-binding"/>
</dbReference>
<dbReference type="Pfam" id="PF02775">
    <property type="entry name" value="TPP_enzyme_C"/>
    <property type="match status" value="1"/>
</dbReference>
<dbReference type="EMBL" id="JAJTJA010000004">
    <property type="protein sequence ID" value="KAH8700677.1"/>
    <property type="molecule type" value="Genomic_DNA"/>
</dbReference>
<accession>A0AAD4KTP2</accession>
<feature type="binding site" evidence="11">
    <location>
        <position position="480"/>
    </location>
    <ligand>
        <name>Mg(2+)</name>
        <dbReference type="ChEBI" id="CHEBI:18420"/>
    </ligand>
</feature>
<dbReference type="FunFam" id="3.40.50.970:FF:000024">
    <property type="entry name" value="Pyruvate decarboxylase isozyme"/>
    <property type="match status" value="1"/>
</dbReference>
<dbReference type="GO" id="GO:0005634">
    <property type="term" value="C:nucleus"/>
    <property type="evidence" value="ECO:0007669"/>
    <property type="project" value="TreeGrafter"/>
</dbReference>
<keyword evidence="17" id="KW-1185">Reference proteome</keyword>
<dbReference type="Pfam" id="PF00205">
    <property type="entry name" value="TPP_enzyme_M"/>
    <property type="match status" value="1"/>
</dbReference>
<evidence type="ECO:0000256" key="9">
    <source>
        <dbReference type="ARBA" id="ARBA00023052"/>
    </source>
</evidence>
<evidence type="ECO:0000259" key="14">
    <source>
        <dbReference type="Pfam" id="PF02775"/>
    </source>
</evidence>
<protein>
    <recommendedName>
        <fullName evidence="5">Pyruvate decarboxylase</fullName>
        <ecNumber evidence="4">4.1.1.1</ecNumber>
    </recommendedName>
</protein>
<dbReference type="InterPro" id="IPR012110">
    <property type="entry name" value="PDC/IPDC-like"/>
</dbReference>
<dbReference type="GO" id="GO:0000949">
    <property type="term" value="P:aromatic amino acid family catabolic process to alcohol via Ehrlich pathway"/>
    <property type="evidence" value="ECO:0007669"/>
    <property type="project" value="TreeGrafter"/>
</dbReference>
<reference evidence="16" key="1">
    <citation type="submission" date="2021-12" db="EMBL/GenBank/DDBJ databases">
        <title>Convergent genome expansion in fungi linked to evolution of root-endophyte symbiosis.</title>
        <authorList>
            <consortium name="DOE Joint Genome Institute"/>
            <person name="Ke Y.-H."/>
            <person name="Bonito G."/>
            <person name="Liao H.-L."/>
            <person name="Looney B."/>
            <person name="Rojas-Flechas A."/>
            <person name="Nash J."/>
            <person name="Hameed K."/>
            <person name="Schadt C."/>
            <person name="Martin F."/>
            <person name="Crous P.W."/>
            <person name="Miettinen O."/>
            <person name="Magnuson J.K."/>
            <person name="Labbe J."/>
            <person name="Jacobson D."/>
            <person name="Doktycz M.J."/>
            <person name="Veneault-Fourrey C."/>
            <person name="Kuo A."/>
            <person name="Mondo S."/>
            <person name="Calhoun S."/>
            <person name="Riley R."/>
            <person name="Ohm R."/>
            <person name="LaButti K."/>
            <person name="Andreopoulos B."/>
            <person name="Pangilinan J."/>
            <person name="Nolan M."/>
            <person name="Tritt A."/>
            <person name="Clum A."/>
            <person name="Lipzen A."/>
            <person name="Daum C."/>
            <person name="Barry K."/>
            <person name="Grigoriev I.V."/>
            <person name="Vilgalys R."/>
        </authorList>
    </citation>
    <scope>NUCLEOTIDE SEQUENCE</scope>
    <source>
        <strain evidence="16">PMI_201</strain>
    </source>
</reference>
<keyword evidence="16" id="KW-0670">Pyruvate</keyword>
<dbReference type="Gene3D" id="3.40.50.970">
    <property type="match status" value="2"/>
</dbReference>
<dbReference type="RefSeq" id="XP_046074383.1">
    <property type="nucleotide sequence ID" value="XM_046215698.1"/>
</dbReference>
<dbReference type="GO" id="GO:0030976">
    <property type="term" value="F:thiamine pyrophosphate binding"/>
    <property type="evidence" value="ECO:0007669"/>
    <property type="project" value="InterPro"/>
</dbReference>
<dbReference type="AlphaFoldDB" id="A0AAD4KTP2"/>
<gene>
    <name evidence="16" type="ORF">BGW36DRAFT_374746</name>
</gene>
<dbReference type="SUPFAM" id="SSF52518">
    <property type="entry name" value="Thiamin diphosphate-binding fold (THDP-binding)"/>
    <property type="match status" value="2"/>
</dbReference>
<dbReference type="InterPro" id="IPR012001">
    <property type="entry name" value="Thiamin_PyroP_enz_TPP-bd_dom"/>
</dbReference>
<dbReference type="Pfam" id="PF02776">
    <property type="entry name" value="TPP_enzyme_N"/>
    <property type="match status" value="1"/>
</dbReference>
<evidence type="ECO:0000256" key="8">
    <source>
        <dbReference type="ARBA" id="ARBA00022842"/>
    </source>
</evidence>
<evidence type="ECO:0000256" key="12">
    <source>
        <dbReference type="RuleBase" id="RU362132"/>
    </source>
</evidence>
<evidence type="ECO:0000256" key="5">
    <source>
        <dbReference type="ARBA" id="ARBA00014422"/>
    </source>
</evidence>
<proteinExistence type="inferred from homology"/>
<evidence type="ECO:0000313" key="16">
    <source>
        <dbReference type="EMBL" id="KAH8700677.1"/>
    </source>
</evidence>
<dbReference type="CDD" id="cd02005">
    <property type="entry name" value="TPP_PDC_IPDC"/>
    <property type="match status" value="1"/>
</dbReference>
<dbReference type="Gene3D" id="3.40.50.1220">
    <property type="entry name" value="TPP-binding domain"/>
    <property type="match status" value="1"/>
</dbReference>
<evidence type="ECO:0000313" key="17">
    <source>
        <dbReference type="Proteomes" id="UP001201262"/>
    </source>
</evidence>
<dbReference type="InterPro" id="IPR029035">
    <property type="entry name" value="DHS-like_NAD/FAD-binding_dom"/>
</dbReference>
<evidence type="ECO:0000256" key="1">
    <source>
        <dbReference type="ARBA" id="ARBA00001041"/>
    </source>
</evidence>
<evidence type="ECO:0000256" key="7">
    <source>
        <dbReference type="ARBA" id="ARBA00022793"/>
    </source>
</evidence>
<dbReference type="FunFam" id="3.40.50.970:FF:000019">
    <property type="entry name" value="Pyruvate decarboxylase isozyme"/>
    <property type="match status" value="1"/>
</dbReference>
<dbReference type="GO" id="GO:0005829">
    <property type="term" value="C:cytosol"/>
    <property type="evidence" value="ECO:0007669"/>
    <property type="project" value="TreeGrafter"/>
</dbReference>
<feature type="domain" description="Thiamine pyrophosphate enzyme central" evidence="13">
    <location>
        <begin position="205"/>
        <end position="324"/>
    </location>
</feature>
<evidence type="ECO:0000256" key="4">
    <source>
        <dbReference type="ARBA" id="ARBA00013202"/>
    </source>
</evidence>
<evidence type="ECO:0000256" key="3">
    <source>
        <dbReference type="ARBA" id="ARBA00007812"/>
    </source>
</evidence>
<dbReference type="PIRSF" id="PIRSF036565">
    <property type="entry name" value="Pyruvt_ip_decrb"/>
    <property type="match status" value="1"/>
</dbReference>
<evidence type="ECO:0000256" key="6">
    <source>
        <dbReference type="ARBA" id="ARBA00022723"/>
    </source>
</evidence>
<evidence type="ECO:0000259" key="13">
    <source>
        <dbReference type="Pfam" id="PF00205"/>
    </source>
</evidence>
<comment type="cofactor">
    <cofactor evidence="11">
        <name>Mg(2+)</name>
        <dbReference type="ChEBI" id="CHEBI:18420"/>
    </cofactor>
    <text evidence="11">Binds 1 Mg(2+) per subunit.</text>
</comment>
<feature type="binding site" evidence="11">
    <location>
        <position position="482"/>
    </location>
    <ligand>
        <name>Mg(2+)</name>
        <dbReference type="ChEBI" id="CHEBI:18420"/>
    </ligand>
</feature>
<keyword evidence="10" id="KW-0456">Lyase</keyword>
<dbReference type="InterPro" id="IPR047214">
    <property type="entry name" value="TPP_PDC_IPDC"/>
</dbReference>
<keyword evidence="6 11" id="KW-0479">Metal-binding</keyword>
<evidence type="ECO:0000256" key="10">
    <source>
        <dbReference type="ARBA" id="ARBA00023239"/>
    </source>
</evidence>
<organism evidence="16 17">
    <name type="scientific">Talaromyces proteolyticus</name>
    <dbReference type="NCBI Taxonomy" id="1131652"/>
    <lineage>
        <taxon>Eukaryota</taxon>
        <taxon>Fungi</taxon>
        <taxon>Dikarya</taxon>
        <taxon>Ascomycota</taxon>
        <taxon>Pezizomycotina</taxon>
        <taxon>Eurotiomycetes</taxon>
        <taxon>Eurotiomycetidae</taxon>
        <taxon>Eurotiales</taxon>
        <taxon>Trichocomaceae</taxon>
        <taxon>Talaromyces</taxon>
        <taxon>Talaromyces sect. Bacilispori</taxon>
    </lineage>
</organism>